<dbReference type="InterPro" id="IPR034660">
    <property type="entry name" value="DinB/YfiT-like"/>
</dbReference>
<dbReference type="GO" id="GO:0046872">
    <property type="term" value="F:metal ion binding"/>
    <property type="evidence" value="ECO:0007669"/>
    <property type="project" value="InterPro"/>
</dbReference>
<dbReference type="Pfam" id="PF11716">
    <property type="entry name" value="MDMPI_N"/>
    <property type="match status" value="1"/>
</dbReference>
<feature type="domain" description="Mycothiol-dependent maleylpyruvate isomerase metal-binding" evidence="2">
    <location>
        <begin position="16"/>
        <end position="157"/>
    </location>
</feature>
<keyword evidence="4" id="KW-1185">Reference proteome</keyword>
<dbReference type="RefSeq" id="WP_168628638.1">
    <property type="nucleotide sequence ID" value="NZ_BONL01000009.1"/>
</dbReference>
<dbReference type="SUPFAM" id="SSF109854">
    <property type="entry name" value="DinB/YfiT-like putative metalloenzymes"/>
    <property type="match status" value="1"/>
</dbReference>
<evidence type="ECO:0000256" key="1">
    <source>
        <dbReference type="SAM" id="MobiDB-lite"/>
    </source>
</evidence>
<protein>
    <recommendedName>
        <fullName evidence="2">Mycothiol-dependent maleylpyruvate isomerase metal-binding domain-containing protein</fullName>
    </recommendedName>
</protein>
<evidence type="ECO:0000259" key="2">
    <source>
        <dbReference type="Pfam" id="PF11716"/>
    </source>
</evidence>
<reference evidence="3 4" key="1">
    <citation type="submission" date="2020-04" db="EMBL/GenBank/DDBJ databases">
        <title>MicrobeNet Type strains.</title>
        <authorList>
            <person name="Nicholson A.C."/>
        </authorList>
    </citation>
    <scope>NUCLEOTIDE SEQUENCE [LARGE SCALE GENOMIC DNA]</scope>
    <source>
        <strain evidence="3 4">ATCC BAA-788</strain>
    </source>
</reference>
<sequence>MTLRPEDLAARTDLLDRQWTTLRDWVGTAVDAGGGAADSILDGWTVAELVAHLGRAMEALAVCEPAPAGTVPLSLAEYLGSYAGRADDIARTTRELAEEIAADPLPQVDLRARAALDRARELGPQDVVVQARRGPVLLSTMIASRLTELVVHADDLQRSLARSRGAAPGSRAELGDGIGPLPGVPGGLGPEGGLGDGVGSGGPIDGDALDLVAGELLRIVVARGGWDLEVAQPLTWVRLAAGRLPYDVDVLAAALAPRFTSDAVPDLGRMLPVL</sequence>
<comment type="caution">
    <text evidence="3">The sequence shown here is derived from an EMBL/GenBank/DDBJ whole genome shotgun (WGS) entry which is preliminary data.</text>
</comment>
<proteinExistence type="predicted"/>
<organism evidence="3 4">
    <name type="scientific">Cellulomonas denverensis</name>
    <dbReference type="NCBI Taxonomy" id="264297"/>
    <lineage>
        <taxon>Bacteria</taxon>
        <taxon>Bacillati</taxon>
        <taxon>Actinomycetota</taxon>
        <taxon>Actinomycetes</taxon>
        <taxon>Micrococcales</taxon>
        <taxon>Cellulomonadaceae</taxon>
        <taxon>Cellulomonas</taxon>
    </lineage>
</organism>
<name>A0A7X6QXY2_9CELL</name>
<dbReference type="Gene3D" id="1.20.120.450">
    <property type="entry name" value="dinb family like domain"/>
    <property type="match status" value="1"/>
</dbReference>
<accession>A0A7X6QXY2</accession>
<feature type="region of interest" description="Disordered" evidence="1">
    <location>
        <begin position="162"/>
        <end position="200"/>
    </location>
</feature>
<feature type="compositionally biased region" description="Low complexity" evidence="1">
    <location>
        <begin position="162"/>
        <end position="172"/>
    </location>
</feature>
<evidence type="ECO:0000313" key="3">
    <source>
        <dbReference type="EMBL" id="NKY21564.1"/>
    </source>
</evidence>
<dbReference type="InterPro" id="IPR024344">
    <property type="entry name" value="MDMPI_metal-binding"/>
</dbReference>
<dbReference type="EMBL" id="JAAXOX010000001">
    <property type="protein sequence ID" value="NKY21564.1"/>
    <property type="molecule type" value="Genomic_DNA"/>
</dbReference>
<gene>
    <name evidence="3" type="ORF">HGA03_02665</name>
</gene>
<dbReference type="Proteomes" id="UP000581206">
    <property type="component" value="Unassembled WGS sequence"/>
</dbReference>
<evidence type="ECO:0000313" key="4">
    <source>
        <dbReference type="Proteomes" id="UP000581206"/>
    </source>
</evidence>
<feature type="compositionally biased region" description="Gly residues" evidence="1">
    <location>
        <begin position="176"/>
        <end position="200"/>
    </location>
</feature>
<dbReference type="AlphaFoldDB" id="A0A7X6QXY2"/>